<accession>A0ABR2LBE9</accession>
<gene>
    <name evidence="1" type="ORF">M9Y10_002979</name>
</gene>
<dbReference type="Proteomes" id="UP001470230">
    <property type="component" value="Unassembled WGS sequence"/>
</dbReference>
<protein>
    <submittedName>
        <fullName evidence="1">Uncharacterized protein</fullName>
    </submittedName>
</protein>
<proteinExistence type="predicted"/>
<name>A0ABR2LBE9_9EUKA</name>
<keyword evidence="2" id="KW-1185">Reference proteome</keyword>
<evidence type="ECO:0000313" key="2">
    <source>
        <dbReference type="Proteomes" id="UP001470230"/>
    </source>
</evidence>
<dbReference type="EMBL" id="JAPFFF010000001">
    <property type="protein sequence ID" value="KAK8900649.1"/>
    <property type="molecule type" value="Genomic_DNA"/>
</dbReference>
<sequence length="202" mass="23227">MKTIIVKDSFYNSSIVQGLRMLYSKSVVFLRSEEIIADLVFPFCESMSFVILYPDNLNKDGASRLCAVSQLYSTLVVIVCISPEEALLYENFLCLVPKKITALVCFPHENFQRSVSSYIYETVDKCKRKTREFEKQLRIKKENGHKIIFDICCCHDNKTKEFLLLVKQDINTIRNATKKGISELFGNANQSDYNENDSESSK</sequence>
<comment type="caution">
    <text evidence="1">The sequence shown here is derived from an EMBL/GenBank/DDBJ whole genome shotgun (WGS) entry which is preliminary data.</text>
</comment>
<reference evidence="1 2" key="1">
    <citation type="submission" date="2024-04" db="EMBL/GenBank/DDBJ databases">
        <title>Tritrichomonas musculus Genome.</title>
        <authorList>
            <person name="Alves-Ferreira E."/>
            <person name="Grigg M."/>
            <person name="Lorenzi H."/>
            <person name="Galac M."/>
        </authorList>
    </citation>
    <scope>NUCLEOTIDE SEQUENCE [LARGE SCALE GENOMIC DNA]</scope>
    <source>
        <strain evidence="1 2">EAF2021</strain>
    </source>
</reference>
<evidence type="ECO:0000313" key="1">
    <source>
        <dbReference type="EMBL" id="KAK8900649.1"/>
    </source>
</evidence>
<organism evidence="1 2">
    <name type="scientific">Tritrichomonas musculus</name>
    <dbReference type="NCBI Taxonomy" id="1915356"/>
    <lineage>
        <taxon>Eukaryota</taxon>
        <taxon>Metamonada</taxon>
        <taxon>Parabasalia</taxon>
        <taxon>Tritrichomonadida</taxon>
        <taxon>Tritrichomonadidae</taxon>
        <taxon>Tritrichomonas</taxon>
    </lineage>
</organism>